<dbReference type="EMBL" id="FQZL01000007">
    <property type="protein sequence ID" value="SHI83688.1"/>
    <property type="molecule type" value="Genomic_DNA"/>
</dbReference>
<feature type="transmembrane region" description="Helical" evidence="6">
    <location>
        <begin position="352"/>
        <end position="377"/>
    </location>
</feature>
<feature type="transmembrane region" description="Helical" evidence="6">
    <location>
        <begin position="12"/>
        <end position="32"/>
    </location>
</feature>
<feature type="transmembrane region" description="Helical" evidence="6">
    <location>
        <begin position="290"/>
        <end position="310"/>
    </location>
</feature>
<dbReference type="Gene3D" id="1.20.1250.20">
    <property type="entry name" value="MFS general substrate transporter like domains"/>
    <property type="match status" value="2"/>
</dbReference>
<keyword evidence="2" id="KW-0813">Transport</keyword>
<evidence type="ECO:0000313" key="8">
    <source>
        <dbReference type="EMBL" id="SHI83688.1"/>
    </source>
</evidence>
<feature type="transmembrane region" description="Helical" evidence="6">
    <location>
        <begin position="256"/>
        <end position="278"/>
    </location>
</feature>
<feature type="transmembrane region" description="Helical" evidence="6">
    <location>
        <begin position="316"/>
        <end position="340"/>
    </location>
</feature>
<keyword evidence="9" id="KW-1185">Reference proteome</keyword>
<reference evidence="8 9" key="1">
    <citation type="submission" date="2016-11" db="EMBL/GenBank/DDBJ databases">
        <authorList>
            <person name="Jaros S."/>
            <person name="Januszkiewicz K."/>
            <person name="Wedrychowicz H."/>
        </authorList>
    </citation>
    <scope>NUCLEOTIDE SEQUENCE [LARGE SCALE GENOMIC DNA]</scope>
    <source>
        <strain evidence="8 9">DSM 17477</strain>
    </source>
</reference>
<keyword evidence="5 6" id="KW-0472">Membrane</keyword>
<feature type="transmembrane region" description="Helical" evidence="6">
    <location>
        <begin position="144"/>
        <end position="166"/>
    </location>
</feature>
<dbReference type="SUPFAM" id="SSF103473">
    <property type="entry name" value="MFS general substrate transporter"/>
    <property type="match status" value="1"/>
</dbReference>
<feature type="transmembrane region" description="Helical" evidence="6">
    <location>
        <begin position="83"/>
        <end position="101"/>
    </location>
</feature>
<dbReference type="Proteomes" id="UP000184052">
    <property type="component" value="Unassembled WGS sequence"/>
</dbReference>
<evidence type="ECO:0000256" key="3">
    <source>
        <dbReference type="ARBA" id="ARBA00022692"/>
    </source>
</evidence>
<evidence type="ECO:0000256" key="5">
    <source>
        <dbReference type="ARBA" id="ARBA00023136"/>
    </source>
</evidence>
<dbReference type="Pfam" id="PF07690">
    <property type="entry name" value="MFS_1"/>
    <property type="match status" value="1"/>
</dbReference>
<dbReference type="GO" id="GO:0022857">
    <property type="term" value="F:transmembrane transporter activity"/>
    <property type="evidence" value="ECO:0007669"/>
    <property type="project" value="InterPro"/>
</dbReference>
<gene>
    <name evidence="8" type="ORF">SAMN02745751_01167</name>
</gene>
<evidence type="ECO:0000256" key="6">
    <source>
        <dbReference type="SAM" id="Phobius"/>
    </source>
</evidence>
<evidence type="ECO:0000256" key="2">
    <source>
        <dbReference type="ARBA" id="ARBA00022448"/>
    </source>
</evidence>
<keyword evidence="3 6" id="KW-0812">Transmembrane</keyword>
<dbReference type="GO" id="GO:0005886">
    <property type="term" value="C:plasma membrane"/>
    <property type="evidence" value="ECO:0007669"/>
    <property type="project" value="UniProtKB-SubCell"/>
</dbReference>
<dbReference type="OrthoDB" id="9775268at2"/>
<evidence type="ECO:0000256" key="1">
    <source>
        <dbReference type="ARBA" id="ARBA00004651"/>
    </source>
</evidence>
<proteinExistence type="predicted"/>
<feature type="transmembrane region" description="Helical" evidence="6">
    <location>
        <begin position="113"/>
        <end position="132"/>
    </location>
</feature>
<feature type="transmembrane region" description="Helical" evidence="6">
    <location>
        <begin position="383"/>
        <end position="403"/>
    </location>
</feature>
<dbReference type="PANTHER" id="PTHR11662">
    <property type="entry name" value="SOLUTE CARRIER FAMILY 17"/>
    <property type="match status" value="1"/>
</dbReference>
<evidence type="ECO:0000259" key="7">
    <source>
        <dbReference type="PROSITE" id="PS50850"/>
    </source>
</evidence>
<evidence type="ECO:0000256" key="4">
    <source>
        <dbReference type="ARBA" id="ARBA00022989"/>
    </source>
</evidence>
<dbReference type="PROSITE" id="PS51257">
    <property type="entry name" value="PROKAR_LIPOPROTEIN"/>
    <property type="match status" value="1"/>
</dbReference>
<evidence type="ECO:0000313" key="9">
    <source>
        <dbReference type="Proteomes" id="UP000184052"/>
    </source>
</evidence>
<keyword evidence="4 6" id="KW-1133">Transmembrane helix</keyword>
<feature type="transmembrane region" description="Helical" evidence="6">
    <location>
        <begin position="217"/>
        <end position="236"/>
    </location>
</feature>
<feature type="transmembrane region" description="Helical" evidence="6">
    <location>
        <begin position="52"/>
        <end position="71"/>
    </location>
</feature>
<dbReference type="STRING" id="1121476.SAMN02745751_01167"/>
<feature type="transmembrane region" description="Helical" evidence="6">
    <location>
        <begin position="172"/>
        <end position="190"/>
    </location>
</feature>
<dbReference type="InterPro" id="IPR050382">
    <property type="entry name" value="MFS_Na/Anion_cotransporter"/>
</dbReference>
<dbReference type="InterPro" id="IPR011701">
    <property type="entry name" value="MFS"/>
</dbReference>
<dbReference type="PROSITE" id="PS50850">
    <property type="entry name" value="MFS"/>
    <property type="match status" value="1"/>
</dbReference>
<accession>A0A1M6EEF8</accession>
<dbReference type="InterPro" id="IPR036259">
    <property type="entry name" value="MFS_trans_sf"/>
</dbReference>
<sequence>MELAKSNKNYKYYGWYVVFLNALIGCTLSAGFPQSSMTIPFLSDRMNVSQELLLTADTVKTAGIVMAMFLSGFAYRKYGSVKTFLFSMLSAVVPLVVIPYVRYIPFLFMLKFIQGFSSIIYPVFLIIIMDWIPENRIGLSTAVFNGIFYGGAGIGATFAGFVISRFGWVESYFTLALVQVAVSSIWLLTVRERDGKMPANHVRNHHVPLTKLMAKPVVWLLALGFLSTTWSVQVISVDMPLFASYLGFDEMETGKIMSAATMGIFFACAVSGNISDIASRKSVSKLDSRTAVFSIGCLIVIISVAVILISNLNNFLVFYFAVLLFSFGAAWGLGSFYSILPEIFNEETLPVATGFIGGCGDIGMVSAPVIVGVLFGAKGLWSMAWGICALIGVLSFSACLMIIKLRKWR</sequence>
<name>A0A1M6EEF8_9FIRM</name>
<dbReference type="AlphaFoldDB" id="A0A1M6EEF8"/>
<comment type="subcellular location">
    <subcellularLocation>
        <location evidence="1">Cell membrane</location>
        <topology evidence="1">Multi-pass membrane protein</topology>
    </subcellularLocation>
</comment>
<dbReference type="InterPro" id="IPR020846">
    <property type="entry name" value="MFS_dom"/>
</dbReference>
<organism evidence="8 9">
    <name type="scientific">Dethiosulfatibacter aminovorans DSM 17477</name>
    <dbReference type="NCBI Taxonomy" id="1121476"/>
    <lineage>
        <taxon>Bacteria</taxon>
        <taxon>Bacillati</taxon>
        <taxon>Bacillota</taxon>
        <taxon>Tissierellia</taxon>
        <taxon>Dethiosulfatibacter</taxon>
    </lineage>
</organism>
<dbReference type="PANTHER" id="PTHR11662:SF399">
    <property type="entry name" value="FI19708P1-RELATED"/>
    <property type="match status" value="1"/>
</dbReference>
<protein>
    <submittedName>
        <fullName evidence="8">Nitrate/nitrite transporter NarK</fullName>
    </submittedName>
</protein>
<feature type="domain" description="Major facilitator superfamily (MFS) profile" evidence="7">
    <location>
        <begin position="1"/>
        <end position="407"/>
    </location>
</feature>